<feature type="non-terminal residue" evidence="2">
    <location>
        <position position="328"/>
    </location>
</feature>
<organism evidence="3">
    <name type="scientific">Selaginella moellendorffii</name>
    <name type="common">Spikemoss</name>
    <dbReference type="NCBI Taxonomy" id="88036"/>
    <lineage>
        <taxon>Eukaryota</taxon>
        <taxon>Viridiplantae</taxon>
        <taxon>Streptophyta</taxon>
        <taxon>Embryophyta</taxon>
        <taxon>Tracheophyta</taxon>
        <taxon>Lycopodiopsida</taxon>
        <taxon>Selaginellales</taxon>
        <taxon>Selaginellaceae</taxon>
        <taxon>Selaginella</taxon>
    </lineage>
</organism>
<dbReference type="Pfam" id="PF01963">
    <property type="entry name" value="TraB_PrgY_gumN"/>
    <property type="match status" value="1"/>
</dbReference>
<dbReference type="FunCoup" id="D8T742">
    <property type="interactions" value="2984"/>
</dbReference>
<evidence type="ECO:0000313" key="3">
    <source>
        <dbReference type="Proteomes" id="UP000001514"/>
    </source>
</evidence>
<evidence type="ECO:0000256" key="1">
    <source>
        <dbReference type="SAM" id="MobiDB-lite"/>
    </source>
</evidence>
<dbReference type="InterPro" id="IPR002816">
    <property type="entry name" value="TraB/PrgY/GumN_fam"/>
</dbReference>
<dbReference type="GO" id="GO:0005741">
    <property type="term" value="C:mitochondrial outer membrane"/>
    <property type="evidence" value="ECO:0000318"/>
    <property type="project" value="GO_Central"/>
</dbReference>
<dbReference type="OMA" id="MEKMMTT"/>
<dbReference type="AlphaFoldDB" id="D8T742"/>
<dbReference type="InterPro" id="IPR046345">
    <property type="entry name" value="TraB_PrgY-like"/>
</dbReference>
<keyword evidence="3" id="KW-1185">Reference proteome</keyword>
<protein>
    <recommendedName>
        <fullName evidence="4">TraB family protein</fullName>
    </recommendedName>
</protein>
<dbReference type="CDD" id="cd14726">
    <property type="entry name" value="TraB_PrgY-like"/>
    <property type="match status" value="1"/>
</dbReference>
<gene>
    <name evidence="2" type="ORF">SELMODRAFT_161635</name>
</gene>
<dbReference type="Gramene" id="EFJ07556">
    <property type="protein sequence ID" value="EFJ07556"/>
    <property type="gene ID" value="SELMODRAFT_161635"/>
</dbReference>
<dbReference type="InParanoid" id="D8T742"/>
<feature type="compositionally biased region" description="Basic and acidic residues" evidence="1">
    <location>
        <begin position="24"/>
        <end position="75"/>
    </location>
</feature>
<name>D8T742_SELML</name>
<dbReference type="PANTHER" id="PTHR21530">
    <property type="entry name" value="PHEROMONE SHUTDOWN PROTEIN"/>
    <property type="match status" value="1"/>
</dbReference>
<accession>D8T742</accession>
<evidence type="ECO:0000313" key="2">
    <source>
        <dbReference type="EMBL" id="EFJ07556.1"/>
    </source>
</evidence>
<dbReference type="Proteomes" id="UP000001514">
    <property type="component" value="Unassembled WGS sequence"/>
</dbReference>
<dbReference type="HOGENOM" id="CLU_830022_0_0_1"/>
<dbReference type="OrthoDB" id="48306at2759"/>
<evidence type="ECO:0008006" key="4">
    <source>
        <dbReference type="Google" id="ProtNLM"/>
    </source>
</evidence>
<proteinExistence type="predicted"/>
<reference evidence="2 3" key="1">
    <citation type="journal article" date="2011" name="Science">
        <title>The Selaginella genome identifies genetic changes associated with the evolution of vascular plants.</title>
        <authorList>
            <person name="Banks J.A."/>
            <person name="Nishiyama T."/>
            <person name="Hasebe M."/>
            <person name="Bowman J.L."/>
            <person name="Gribskov M."/>
            <person name="dePamphilis C."/>
            <person name="Albert V.A."/>
            <person name="Aono N."/>
            <person name="Aoyama T."/>
            <person name="Ambrose B.A."/>
            <person name="Ashton N.W."/>
            <person name="Axtell M.J."/>
            <person name="Barker E."/>
            <person name="Barker M.S."/>
            <person name="Bennetzen J.L."/>
            <person name="Bonawitz N.D."/>
            <person name="Chapple C."/>
            <person name="Cheng C."/>
            <person name="Correa L.G."/>
            <person name="Dacre M."/>
            <person name="DeBarry J."/>
            <person name="Dreyer I."/>
            <person name="Elias M."/>
            <person name="Engstrom E.M."/>
            <person name="Estelle M."/>
            <person name="Feng L."/>
            <person name="Finet C."/>
            <person name="Floyd S.K."/>
            <person name="Frommer W.B."/>
            <person name="Fujita T."/>
            <person name="Gramzow L."/>
            <person name="Gutensohn M."/>
            <person name="Harholt J."/>
            <person name="Hattori M."/>
            <person name="Heyl A."/>
            <person name="Hirai T."/>
            <person name="Hiwatashi Y."/>
            <person name="Ishikawa M."/>
            <person name="Iwata M."/>
            <person name="Karol K.G."/>
            <person name="Koehler B."/>
            <person name="Kolukisaoglu U."/>
            <person name="Kubo M."/>
            <person name="Kurata T."/>
            <person name="Lalonde S."/>
            <person name="Li K."/>
            <person name="Li Y."/>
            <person name="Litt A."/>
            <person name="Lyons E."/>
            <person name="Manning G."/>
            <person name="Maruyama T."/>
            <person name="Michael T.P."/>
            <person name="Mikami K."/>
            <person name="Miyazaki S."/>
            <person name="Morinaga S."/>
            <person name="Murata T."/>
            <person name="Mueller-Roeber B."/>
            <person name="Nelson D.R."/>
            <person name="Obara M."/>
            <person name="Oguri Y."/>
            <person name="Olmstead R.G."/>
            <person name="Onodera N."/>
            <person name="Petersen B.L."/>
            <person name="Pils B."/>
            <person name="Prigge M."/>
            <person name="Rensing S.A."/>
            <person name="Riano-Pachon D.M."/>
            <person name="Roberts A.W."/>
            <person name="Sato Y."/>
            <person name="Scheller H.V."/>
            <person name="Schulz B."/>
            <person name="Schulz C."/>
            <person name="Shakirov E.V."/>
            <person name="Shibagaki N."/>
            <person name="Shinohara N."/>
            <person name="Shippen D.E."/>
            <person name="Soerensen I."/>
            <person name="Sotooka R."/>
            <person name="Sugimoto N."/>
            <person name="Sugita M."/>
            <person name="Sumikawa N."/>
            <person name="Tanurdzic M."/>
            <person name="Theissen G."/>
            <person name="Ulvskov P."/>
            <person name="Wakazuki S."/>
            <person name="Weng J.K."/>
            <person name="Willats W.W."/>
            <person name="Wipf D."/>
            <person name="Wolf P.G."/>
            <person name="Yang L."/>
            <person name="Zimmer A.D."/>
            <person name="Zhu Q."/>
            <person name="Mitros T."/>
            <person name="Hellsten U."/>
            <person name="Loque D."/>
            <person name="Otillar R."/>
            <person name="Salamov A."/>
            <person name="Schmutz J."/>
            <person name="Shapiro H."/>
            <person name="Lindquist E."/>
            <person name="Lucas S."/>
            <person name="Rokhsar D."/>
            <person name="Grigoriev I.V."/>
        </authorList>
    </citation>
    <scope>NUCLEOTIDE SEQUENCE [LARGE SCALE GENOMIC DNA]</scope>
</reference>
<sequence length="328" mass="36565">MAESTTGDAAAKVCDAPPPAFQPDRLENFKVDPGSDRLVRVDDSVETEKTENHAGPEEQEDRRGEEEGEEAQGKEEEGEEEEALRELPEKMRKSVEVIHHISGETGLESTVYMVGTAHISKESCDLVEAVIKLVKPEAVFLELCRERCSLLLKTTNGIPTVKQMLESWRSKKMNSFGIIYSYFLAKAAQRLEVPPGGEFRRAYEIGRACNALVILGDRPASISLKRAVARLTLWQKMKLGGTLLWSIIRLPGAEELEKMLTELTDTDEFVKFLREYCKNFPTLLDALLTERDLFMTSTLRSACSKYASVVAVVGKGHVSGIIANWTKP</sequence>
<dbReference type="EMBL" id="GL377684">
    <property type="protein sequence ID" value="EFJ07556.1"/>
    <property type="molecule type" value="Genomic_DNA"/>
</dbReference>
<dbReference type="eggNOG" id="KOG2860">
    <property type="taxonomic scope" value="Eukaryota"/>
</dbReference>
<dbReference type="PANTHER" id="PTHR21530:SF7">
    <property type="entry name" value="TRAB DOMAIN-CONTAINING PROTEIN"/>
    <property type="match status" value="1"/>
</dbReference>
<dbReference type="STRING" id="88036.D8T742"/>
<dbReference type="KEGG" id="smo:SELMODRAFT_161635"/>
<feature type="region of interest" description="Disordered" evidence="1">
    <location>
        <begin position="1"/>
        <end position="87"/>
    </location>
</feature>